<evidence type="ECO:0000256" key="1">
    <source>
        <dbReference type="ARBA" id="ARBA00022737"/>
    </source>
</evidence>
<dbReference type="InParanoid" id="A0A7C8IL89"/>
<dbReference type="SUPFAM" id="SSF52540">
    <property type="entry name" value="P-loop containing nucleoside triphosphate hydrolases"/>
    <property type="match status" value="1"/>
</dbReference>
<dbReference type="InterPro" id="IPR027417">
    <property type="entry name" value="P-loop_NTPase"/>
</dbReference>
<evidence type="ECO:0000259" key="3">
    <source>
        <dbReference type="Pfam" id="PF24809"/>
    </source>
</evidence>
<keyword evidence="1" id="KW-0677">Repeat</keyword>
<dbReference type="PANTHER" id="PTHR10039">
    <property type="entry name" value="AMELOGENIN"/>
    <property type="match status" value="1"/>
</dbReference>
<proteinExistence type="predicted"/>
<dbReference type="EMBL" id="WUBL01000092">
    <property type="protein sequence ID" value="KAF2966300.1"/>
    <property type="molecule type" value="Genomic_DNA"/>
</dbReference>
<evidence type="ECO:0008006" key="7">
    <source>
        <dbReference type="Google" id="ProtNLM"/>
    </source>
</evidence>
<dbReference type="AlphaFoldDB" id="A0A7C8IL89"/>
<dbReference type="Proteomes" id="UP000481858">
    <property type="component" value="Unassembled WGS sequence"/>
</dbReference>
<protein>
    <recommendedName>
        <fullName evidence="7">NACHT domain-containing protein</fullName>
    </recommendedName>
</protein>
<feature type="compositionally biased region" description="Polar residues" evidence="2">
    <location>
        <begin position="1056"/>
        <end position="1085"/>
    </location>
</feature>
<comment type="caution">
    <text evidence="5">The sequence shown here is derived from an EMBL/GenBank/DDBJ whole genome shotgun (WGS) entry which is preliminary data.</text>
</comment>
<dbReference type="InterPro" id="IPR056125">
    <property type="entry name" value="DUF7708"/>
</dbReference>
<dbReference type="Gene3D" id="3.40.50.300">
    <property type="entry name" value="P-loop containing nucleotide triphosphate hydrolases"/>
    <property type="match status" value="1"/>
</dbReference>
<feature type="domain" description="Nephrocystin 3-like N-terminal" evidence="4">
    <location>
        <begin position="268"/>
        <end position="437"/>
    </location>
</feature>
<accession>A0A7C8IL89</accession>
<organism evidence="5 6">
    <name type="scientific">Xylaria multiplex</name>
    <dbReference type="NCBI Taxonomy" id="323545"/>
    <lineage>
        <taxon>Eukaryota</taxon>
        <taxon>Fungi</taxon>
        <taxon>Dikarya</taxon>
        <taxon>Ascomycota</taxon>
        <taxon>Pezizomycotina</taxon>
        <taxon>Sordariomycetes</taxon>
        <taxon>Xylariomycetidae</taxon>
        <taxon>Xylariales</taxon>
        <taxon>Xylariaceae</taxon>
        <taxon>Xylaria</taxon>
    </lineage>
</organism>
<evidence type="ECO:0000259" key="4">
    <source>
        <dbReference type="Pfam" id="PF24883"/>
    </source>
</evidence>
<dbReference type="InterPro" id="IPR056884">
    <property type="entry name" value="NPHP3-like_N"/>
</dbReference>
<dbReference type="Pfam" id="PF24883">
    <property type="entry name" value="NPHP3_N"/>
    <property type="match status" value="1"/>
</dbReference>
<feature type="region of interest" description="Disordered" evidence="2">
    <location>
        <begin position="1047"/>
        <end position="1085"/>
    </location>
</feature>
<evidence type="ECO:0000256" key="2">
    <source>
        <dbReference type="SAM" id="MobiDB-lite"/>
    </source>
</evidence>
<reference evidence="5 6" key="1">
    <citation type="submission" date="2019-12" db="EMBL/GenBank/DDBJ databases">
        <title>Draft genome sequence of the ascomycete Xylaria multiplex DSM 110363.</title>
        <authorList>
            <person name="Buettner E."/>
            <person name="Kellner H."/>
        </authorList>
    </citation>
    <scope>NUCLEOTIDE SEQUENCE [LARGE SCALE GENOMIC DNA]</scope>
    <source>
        <strain evidence="5 6">DSM 110363</strain>
    </source>
</reference>
<keyword evidence="6" id="KW-1185">Reference proteome</keyword>
<dbReference type="Pfam" id="PF24809">
    <property type="entry name" value="DUF7708"/>
    <property type="match status" value="1"/>
</dbReference>
<feature type="domain" description="DUF7708" evidence="3">
    <location>
        <begin position="69"/>
        <end position="204"/>
    </location>
</feature>
<evidence type="ECO:0000313" key="6">
    <source>
        <dbReference type="Proteomes" id="UP000481858"/>
    </source>
</evidence>
<name>A0A7C8IL89_9PEZI</name>
<gene>
    <name evidence="5" type="ORF">GQX73_g7268</name>
</gene>
<dbReference type="OrthoDB" id="7464126at2759"/>
<feature type="region of interest" description="Disordered" evidence="2">
    <location>
        <begin position="875"/>
        <end position="894"/>
    </location>
</feature>
<dbReference type="PANTHER" id="PTHR10039:SF14">
    <property type="entry name" value="NACHT DOMAIN-CONTAINING PROTEIN"/>
    <property type="match status" value="1"/>
</dbReference>
<sequence length="1137" mass="129751">MPLAPVVSSQAREIIQLAFQGLEKTISPADSRKFASTNLQDVRESAIKLEEQLSARRCLRNMRRLEPLFNGLGHYANVVGVLCNGTPFLPWVWAPITLILSIASEYIEAFEKIIDAYSRIAECLKRFEFLNRAYASDRDFQQTLAVFYSDILRFHELAYKFVTRKGLKLLFITSWGRFQRRFDGILENLKRHEALVDKEANARNISEACQMRQEVRDWHRENIDRIERLEKDEAGKQYHSIASWLKVDDSDQQQIYDSLHSEGQSYPGTCTWSLKNKSVQLFLQKKPTPQVLWLRGVAGSGKSVLSAELINFAELAGYNTIRFFCSRSYRSNTYDQIIKSLFLQILRKDSELIAYVYGKFLVAEESPSRTAIESLFHNVLMTSLKPASQDGYIWVFIDGINECDPQTETQVVKLINLMVSNATRSSGITCKVLVSSRASDIISKKLRQKDELSLTEEKCSLSQAIKQYTSQRLQELDVKLEQLSLTQKEIEDIEQSITRKSDGMFLYARLILDYLANNLFIRSTQIKLAVNDLPKKLSDFYKQILSQILARLNSESVKLVRSMFGWVAFARRPLRRVEFLSAMAFSEGDYSITKVAPGFILDVCNTLVEERADTTLSFIHNSVQEFLESPASVLRIAETSAVEEQGIAMVACLLSGMNTFSQSQHQRDRNIQVAKGLHALHIYATEYWAQYLLWSVELTKSNNPSPKLIELASDLSRRLDGRAVLAQDEMVKKPSPLDPKLQLLDDYPLIQKQVGIAIYARSLENLRDRSNQLALASETTYSQSGPSQQGLEALLSSYQKTIIFLLEQEEYPGVLPEELEEFKLNFRTSAYTCRFASCPQTTLGFESKKALIEHETGHLRQRVCNVQRPIRKTQMPDTQIPNGQRAIRTGGKRAPKPGNESLWEYIYEQIRNKAPYTGSPFPASMGIRANYIVKLIEISLLESPSLDSQMVHQQMLQEEENILRNAASFFEYEKDIKNLINRGEDRLKQRLDQEKEQINTIRNVDAHTISTHVSRNTLTPAELYQVPVIRNDAWIWGKFPDDGRRVGGIQPGIPYSSGQRSPQANEANQSPQPDLQSMATQELVTPESVASKQAVKANAKWAGTFFEDEFWEDTGVKLNQETIDYTYERPPPNRYGR</sequence>
<evidence type="ECO:0000313" key="5">
    <source>
        <dbReference type="EMBL" id="KAF2966300.1"/>
    </source>
</evidence>